<dbReference type="AlphaFoldDB" id="A0A841DYE2"/>
<proteinExistence type="inferred from homology"/>
<dbReference type="RefSeq" id="WP_184837535.1">
    <property type="nucleotide sequence ID" value="NZ_BAAAVN010000009.1"/>
</dbReference>
<keyword evidence="8" id="KW-0961">Cell wall biogenesis/degradation</keyword>
<evidence type="ECO:0000256" key="1">
    <source>
        <dbReference type="ARBA" id="ARBA00001362"/>
    </source>
</evidence>
<dbReference type="SUPFAM" id="SSF55166">
    <property type="entry name" value="Hedgehog/DD-peptidase"/>
    <property type="match status" value="1"/>
</dbReference>
<keyword evidence="4 9" id="KW-0378">Hydrolase</keyword>
<keyword evidence="3 9" id="KW-0479">Metal-binding</keyword>
<keyword evidence="5 9" id="KW-0862">Zinc</keyword>
<comment type="function">
    <text evidence="9">Catalyzes hydrolysis of the D-alanyl-D-alanine dipeptide.</text>
</comment>
<evidence type="ECO:0000256" key="9">
    <source>
        <dbReference type="HAMAP-Rule" id="MF_01924"/>
    </source>
</evidence>
<comment type="catalytic activity">
    <reaction evidence="1 9">
        <text>D-alanyl-D-alanine + H2O = 2 D-alanine</text>
        <dbReference type="Rhea" id="RHEA:20661"/>
        <dbReference type="ChEBI" id="CHEBI:15377"/>
        <dbReference type="ChEBI" id="CHEBI:57416"/>
        <dbReference type="ChEBI" id="CHEBI:57822"/>
        <dbReference type="EC" id="3.4.13.22"/>
    </reaction>
</comment>
<dbReference type="GO" id="GO:0006508">
    <property type="term" value="P:proteolysis"/>
    <property type="evidence" value="ECO:0007669"/>
    <property type="project" value="UniProtKB-KW"/>
</dbReference>
<dbReference type="InterPro" id="IPR009045">
    <property type="entry name" value="Zn_M74/Hedgehog-like"/>
</dbReference>
<keyword evidence="7 9" id="KW-0482">Metalloprotease</keyword>
<evidence type="ECO:0000313" key="11">
    <source>
        <dbReference type="Proteomes" id="UP000558997"/>
    </source>
</evidence>
<accession>A0A841DYE2</accession>
<dbReference type="PANTHER" id="PTHR43126:SF2">
    <property type="entry name" value="D-ALANYL-D-ALANINE DIPEPTIDASE"/>
    <property type="match status" value="1"/>
</dbReference>
<feature type="binding site" evidence="9">
    <location>
        <position position="110"/>
    </location>
    <ligand>
        <name>Zn(2+)</name>
        <dbReference type="ChEBI" id="CHEBI:29105"/>
        <note>catalytic</note>
    </ligand>
</feature>
<evidence type="ECO:0000256" key="7">
    <source>
        <dbReference type="ARBA" id="ARBA00023049"/>
    </source>
</evidence>
<evidence type="ECO:0000256" key="5">
    <source>
        <dbReference type="ARBA" id="ARBA00022833"/>
    </source>
</evidence>
<dbReference type="GO" id="GO:0008237">
    <property type="term" value="F:metallopeptidase activity"/>
    <property type="evidence" value="ECO:0007669"/>
    <property type="project" value="UniProtKB-KW"/>
</dbReference>
<gene>
    <name evidence="10" type="ORF">HDA44_004558</name>
</gene>
<dbReference type="Proteomes" id="UP000558997">
    <property type="component" value="Unassembled WGS sequence"/>
</dbReference>
<dbReference type="GO" id="GO:0008270">
    <property type="term" value="F:zinc ion binding"/>
    <property type="evidence" value="ECO:0007669"/>
    <property type="project" value="UniProtKB-UniRule"/>
</dbReference>
<evidence type="ECO:0000256" key="6">
    <source>
        <dbReference type="ARBA" id="ARBA00022997"/>
    </source>
</evidence>
<dbReference type="GO" id="GO:0071555">
    <property type="term" value="P:cell wall organization"/>
    <property type="evidence" value="ECO:0007669"/>
    <property type="project" value="UniProtKB-KW"/>
</dbReference>
<feature type="site" description="Transition state stabilizer" evidence="9">
    <location>
        <position position="66"/>
    </location>
</feature>
<comment type="cofactor">
    <cofactor evidence="9">
        <name>Zn(2+)</name>
        <dbReference type="ChEBI" id="CHEBI:29105"/>
    </cofactor>
    <text evidence="9">Binds 1 zinc ion per subunit.</text>
</comment>
<dbReference type="EC" id="3.4.13.22" evidence="9"/>
<sequence length="265" mass="29432">MTVLLSDERITRIPAIENDEPLVDLFTRGIATTGRQFARESVADRLAVADAFLPTGIRLHVREGLRPIESQQEIYDGYRAELERLHPGISDQDVHVLASRFVSPVEVAPHVAGAAVDLTLIVANGELDLGTPIDATPEQSDGACFFAATNISREARTNRSLLADVLTAAGLVNYPTEWWHWSYGDRYWAYLEDRPAALYGPATNLLVPRVGDCLSDCGVQVRASWWRRGSLDAFPSWLFLRRREVRAWAPQAPKNLRRGALGLST</sequence>
<feature type="binding site" evidence="9">
    <location>
        <position position="117"/>
    </location>
    <ligand>
        <name>Zn(2+)</name>
        <dbReference type="ChEBI" id="CHEBI:29105"/>
        <note>catalytic</note>
    </ligand>
</feature>
<comment type="caution">
    <text evidence="10">The sequence shown here is derived from an EMBL/GenBank/DDBJ whole genome shotgun (WGS) entry which is preliminary data.</text>
</comment>
<dbReference type="CDD" id="cd14843">
    <property type="entry name" value="D-Ala-D-Ala_dipeptidase_like"/>
    <property type="match status" value="1"/>
</dbReference>
<keyword evidence="2 9" id="KW-0645">Protease</keyword>
<comment type="similarity">
    <text evidence="9">Belongs to the peptidase M15D family.</text>
</comment>
<feature type="binding site" evidence="9">
    <location>
        <position position="180"/>
    </location>
    <ligand>
        <name>Zn(2+)</name>
        <dbReference type="ChEBI" id="CHEBI:29105"/>
        <note>catalytic</note>
    </ligand>
</feature>
<keyword evidence="11" id="KW-1185">Reference proteome</keyword>
<reference evidence="10 11" key="1">
    <citation type="submission" date="2020-08" db="EMBL/GenBank/DDBJ databases">
        <title>Sequencing the genomes of 1000 actinobacteria strains.</title>
        <authorList>
            <person name="Klenk H.-P."/>
        </authorList>
    </citation>
    <scope>NUCLEOTIDE SEQUENCE [LARGE SCALE GENOMIC DNA]</scope>
    <source>
        <strain evidence="10 11">DSM 17294</strain>
    </source>
</reference>
<keyword evidence="6 9" id="KW-0224">Dipeptidase</keyword>
<evidence type="ECO:0000256" key="8">
    <source>
        <dbReference type="ARBA" id="ARBA00023316"/>
    </source>
</evidence>
<dbReference type="HAMAP" id="MF_01924">
    <property type="entry name" value="A_A_dipeptidase"/>
    <property type="match status" value="1"/>
</dbReference>
<dbReference type="GO" id="GO:0160237">
    <property type="term" value="F:D-Ala-D-Ala dipeptidase activity"/>
    <property type="evidence" value="ECO:0007669"/>
    <property type="project" value="UniProtKB-EC"/>
</dbReference>
<dbReference type="EMBL" id="JACHNF010000001">
    <property type="protein sequence ID" value="MBB5981217.1"/>
    <property type="molecule type" value="Genomic_DNA"/>
</dbReference>
<feature type="active site" description="Proton donor/acceptor" evidence="9">
    <location>
        <position position="177"/>
    </location>
</feature>
<name>A0A841DYE2_9ACTN</name>
<organism evidence="10 11">
    <name type="scientific">Kribbella solani</name>
    <dbReference type="NCBI Taxonomy" id="236067"/>
    <lineage>
        <taxon>Bacteria</taxon>
        <taxon>Bacillati</taxon>
        <taxon>Actinomycetota</taxon>
        <taxon>Actinomycetes</taxon>
        <taxon>Propionibacteriales</taxon>
        <taxon>Kribbellaceae</taxon>
        <taxon>Kribbella</taxon>
    </lineage>
</organism>
<protein>
    <recommendedName>
        <fullName evidence="9">D-alanyl-D-alanine dipeptidase</fullName>
        <shortName evidence="9">D-Ala-D-Ala dipeptidase</shortName>
        <ecNumber evidence="9">3.4.13.22</ecNumber>
    </recommendedName>
</protein>
<dbReference type="InterPro" id="IPR000755">
    <property type="entry name" value="A_A_dipeptidase"/>
</dbReference>
<evidence type="ECO:0000313" key="10">
    <source>
        <dbReference type="EMBL" id="MBB5981217.1"/>
    </source>
</evidence>
<dbReference type="PANTHER" id="PTHR43126">
    <property type="entry name" value="D-ALANYL-D-ALANINE DIPEPTIDASE"/>
    <property type="match status" value="1"/>
</dbReference>
<evidence type="ECO:0000256" key="3">
    <source>
        <dbReference type="ARBA" id="ARBA00022723"/>
    </source>
</evidence>
<dbReference type="Gene3D" id="3.30.1380.10">
    <property type="match status" value="1"/>
</dbReference>
<dbReference type="Pfam" id="PF01427">
    <property type="entry name" value="Peptidase_M15"/>
    <property type="match status" value="1"/>
</dbReference>
<evidence type="ECO:0000256" key="2">
    <source>
        <dbReference type="ARBA" id="ARBA00022670"/>
    </source>
</evidence>
<evidence type="ECO:0000256" key="4">
    <source>
        <dbReference type="ARBA" id="ARBA00022801"/>
    </source>
</evidence>